<evidence type="ECO:0008006" key="3">
    <source>
        <dbReference type="Google" id="ProtNLM"/>
    </source>
</evidence>
<evidence type="ECO:0000313" key="1">
    <source>
        <dbReference type="EMBL" id="KAK8872046.1"/>
    </source>
</evidence>
<dbReference type="Proteomes" id="UP001470230">
    <property type="component" value="Unassembled WGS sequence"/>
</dbReference>
<evidence type="ECO:0000313" key="2">
    <source>
        <dbReference type="Proteomes" id="UP001470230"/>
    </source>
</evidence>
<accession>A0ABR2J2Q0</accession>
<protein>
    <recommendedName>
        <fullName evidence="3">DUF3447 domain-containing protein</fullName>
    </recommendedName>
</protein>
<dbReference type="PANTHER" id="PTHR24159:SF5">
    <property type="entry name" value="ANK_REP_REGION DOMAIN-CONTAINING PROTEIN"/>
    <property type="match status" value="1"/>
</dbReference>
<organism evidence="1 2">
    <name type="scientific">Tritrichomonas musculus</name>
    <dbReference type="NCBI Taxonomy" id="1915356"/>
    <lineage>
        <taxon>Eukaryota</taxon>
        <taxon>Metamonada</taxon>
        <taxon>Parabasalia</taxon>
        <taxon>Tritrichomonadida</taxon>
        <taxon>Tritrichomonadidae</taxon>
        <taxon>Tritrichomonas</taxon>
    </lineage>
</organism>
<dbReference type="EMBL" id="JAPFFF010000013">
    <property type="protein sequence ID" value="KAK8872046.1"/>
    <property type="molecule type" value="Genomic_DNA"/>
</dbReference>
<dbReference type="InterPro" id="IPR036770">
    <property type="entry name" value="Ankyrin_rpt-contain_sf"/>
</dbReference>
<dbReference type="SUPFAM" id="SSF48403">
    <property type="entry name" value="Ankyrin repeat"/>
    <property type="match status" value="1"/>
</dbReference>
<proteinExistence type="predicted"/>
<comment type="caution">
    <text evidence="1">The sequence shown here is derived from an EMBL/GenBank/DDBJ whole genome shotgun (WGS) entry which is preliminary data.</text>
</comment>
<keyword evidence="2" id="KW-1185">Reference proteome</keyword>
<dbReference type="PANTHER" id="PTHR24159">
    <property type="match status" value="1"/>
</dbReference>
<name>A0ABR2J2Q0_9EUKA</name>
<sequence length="370" mass="44414">MNMDIKNFLKEMKKIQTNLIDYLDHEDNKGEKYQNLINLFDEIKIHGDHMKIKPLLYLILNISNNCHRKSEFLGKIFSILQLFKEEMKKYFSNIELFHIFKSNKRLLLFLHEENMITMDESIVNKIRNNKKYKNEKYQQYFQPEIQSFNNEKNELPDNFYEKRKIGENDNEICKIIQKDLVKDFIIYINKNCCQVNSTINSSIYETNNFLLKKEYVECKEISLIEYAAFFGSIQIFNYLFLNGAEIKPSLWIYAVHGQNPDIIHCLEANKILPSQKDNVTFEQIFYESIKCHHINIANYILNNYLQNEIEYSNDTLINSLKYYNFMFIQSDIVNETSFYYLCKYDHYLLTLLLLKKIDIDINKKQIYIGL</sequence>
<gene>
    <name evidence="1" type="ORF">M9Y10_007804</name>
</gene>
<reference evidence="1 2" key="1">
    <citation type="submission" date="2024-04" db="EMBL/GenBank/DDBJ databases">
        <title>Tritrichomonas musculus Genome.</title>
        <authorList>
            <person name="Alves-Ferreira E."/>
            <person name="Grigg M."/>
            <person name="Lorenzi H."/>
            <person name="Galac M."/>
        </authorList>
    </citation>
    <scope>NUCLEOTIDE SEQUENCE [LARGE SCALE GENOMIC DNA]</scope>
    <source>
        <strain evidence="1 2">EAF2021</strain>
    </source>
</reference>
<feature type="non-terminal residue" evidence="1">
    <location>
        <position position="370"/>
    </location>
</feature>